<name>I3S883_LOTJA</name>
<organism evidence="1">
    <name type="scientific">Lotus japonicus</name>
    <name type="common">Lotus corniculatus var. japonicus</name>
    <dbReference type="NCBI Taxonomy" id="34305"/>
    <lineage>
        <taxon>Eukaryota</taxon>
        <taxon>Viridiplantae</taxon>
        <taxon>Streptophyta</taxon>
        <taxon>Embryophyta</taxon>
        <taxon>Tracheophyta</taxon>
        <taxon>Spermatophyta</taxon>
        <taxon>Magnoliopsida</taxon>
        <taxon>eudicotyledons</taxon>
        <taxon>Gunneridae</taxon>
        <taxon>Pentapetalae</taxon>
        <taxon>rosids</taxon>
        <taxon>fabids</taxon>
        <taxon>Fabales</taxon>
        <taxon>Fabaceae</taxon>
        <taxon>Papilionoideae</taxon>
        <taxon>50 kb inversion clade</taxon>
        <taxon>NPAAA clade</taxon>
        <taxon>Hologalegina</taxon>
        <taxon>robinioid clade</taxon>
        <taxon>Loteae</taxon>
        <taxon>Lotus</taxon>
    </lineage>
</organism>
<proteinExistence type="evidence at transcript level"/>
<dbReference type="AlphaFoldDB" id="I3S883"/>
<sequence>MEAQDRIGGSLHLQQLQASDTSIIHKPSHKAIWFWDESRCQAVPEMKCQ</sequence>
<accession>I3S883</accession>
<reference evidence="1" key="1">
    <citation type="submission" date="2012-05" db="EMBL/GenBank/DDBJ databases">
        <authorList>
            <person name="Krishnakumar V."/>
            <person name="Cheung F."/>
            <person name="Xiao Y."/>
            <person name="Chan A."/>
            <person name="Moskal W.A."/>
            <person name="Town C.D."/>
        </authorList>
    </citation>
    <scope>NUCLEOTIDE SEQUENCE</scope>
</reference>
<protein>
    <submittedName>
        <fullName evidence="1">Uncharacterized protein</fullName>
    </submittedName>
</protein>
<evidence type="ECO:0000313" key="1">
    <source>
        <dbReference type="EMBL" id="AFK36475.1"/>
    </source>
</evidence>
<dbReference type="EMBL" id="BT136680">
    <property type="protein sequence ID" value="AFK36475.1"/>
    <property type="molecule type" value="mRNA"/>
</dbReference>